<dbReference type="AlphaFoldDB" id="A0A9D7SG83"/>
<dbReference type="InterPro" id="IPR002023">
    <property type="entry name" value="NuoE-like"/>
</dbReference>
<dbReference type="Gene3D" id="1.10.10.1590">
    <property type="entry name" value="NADH-quinone oxidoreductase subunit E"/>
    <property type="match status" value="1"/>
</dbReference>
<gene>
    <name evidence="9" type="ORF">IPP58_11540</name>
</gene>
<evidence type="ECO:0000256" key="5">
    <source>
        <dbReference type="ARBA" id="ARBA00023014"/>
    </source>
</evidence>
<evidence type="ECO:0000256" key="7">
    <source>
        <dbReference type="PIRSR" id="PIRSR000216-1"/>
    </source>
</evidence>
<evidence type="ECO:0000256" key="3">
    <source>
        <dbReference type="ARBA" id="ARBA00022723"/>
    </source>
</evidence>
<evidence type="ECO:0000313" key="10">
    <source>
        <dbReference type="Proteomes" id="UP000886657"/>
    </source>
</evidence>
<dbReference type="InterPro" id="IPR042128">
    <property type="entry name" value="NuoE_dom"/>
</dbReference>
<sequence length="191" mass="20835">MNHPQPPETSNEPLAPGQRLPESERKEFSPEAVAEIQAIMAQYPDKLAATLPALYIAQREFGFVSLAAMKAVARAIGIPEGHVFGVATFYTMYQKKPVGKFHLSVCTNISCALRGAAQLLEKVCERTGVQPGAGPSPDGLWSVEEVECLAGCGVAPCIQVNQDVYDELVDEQKLIEVMEACKRGEYRPWAE</sequence>
<accession>A0A9D7SG83</accession>
<feature type="binding site" evidence="7">
    <location>
        <position position="152"/>
    </location>
    <ligand>
        <name>[2Fe-2S] cluster</name>
        <dbReference type="ChEBI" id="CHEBI:190135"/>
    </ligand>
</feature>
<dbReference type="GO" id="GO:0046872">
    <property type="term" value="F:metal ion binding"/>
    <property type="evidence" value="ECO:0007669"/>
    <property type="project" value="UniProtKB-KW"/>
</dbReference>
<name>A0A9D7SG83_9BACT</name>
<comment type="caution">
    <text evidence="9">The sequence shown here is derived from an EMBL/GenBank/DDBJ whole genome shotgun (WGS) entry which is preliminary data.</text>
</comment>
<evidence type="ECO:0000256" key="1">
    <source>
        <dbReference type="ARBA" id="ARBA00010643"/>
    </source>
</evidence>
<dbReference type="SUPFAM" id="SSF52833">
    <property type="entry name" value="Thioredoxin-like"/>
    <property type="match status" value="1"/>
</dbReference>
<dbReference type="PIRSF" id="PIRSF000216">
    <property type="entry name" value="NADH_DH_24kDa"/>
    <property type="match status" value="1"/>
</dbReference>
<feature type="binding site" evidence="7">
    <location>
        <position position="106"/>
    </location>
    <ligand>
        <name>[2Fe-2S] cluster</name>
        <dbReference type="ChEBI" id="CHEBI:190135"/>
    </ligand>
</feature>
<dbReference type="Pfam" id="PF01257">
    <property type="entry name" value="2Fe-2S_thioredx"/>
    <property type="match status" value="1"/>
</dbReference>
<dbReference type="FunFam" id="1.10.10.1590:FF:000001">
    <property type="entry name" value="NADH-quinone oxidoreductase subunit E"/>
    <property type="match status" value="1"/>
</dbReference>
<dbReference type="CDD" id="cd03064">
    <property type="entry name" value="TRX_Fd_NuoE"/>
    <property type="match status" value="1"/>
</dbReference>
<keyword evidence="4 7" id="KW-0408">Iron</keyword>
<dbReference type="GO" id="GO:0003954">
    <property type="term" value="F:NADH dehydrogenase activity"/>
    <property type="evidence" value="ECO:0007669"/>
    <property type="project" value="TreeGrafter"/>
</dbReference>
<feature type="binding site" evidence="7">
    <location>
        <position position="111"/>
    </location>
    <ligand>
        <name>[2Fe-2S] cluster</name>
        <dbReference type="ChEBI" id="CHEBI:190135"/>
    </ligand>
</feature>
<evidence type="ECO:0000313" key="9">
    <source>
        <dbReference type="EMBL" id="MBK9797109.1"/>
    </source>
</evidence>
<protein>
    <submittedName>
        <fullName evidence="9">NAD(P)H-dependent oxidoreductase subunit E</fullName>
    </submittedName>
</protein>
<dbReference type="Proteomes" id="UP000886657">
    <property type="component" value="Unassembled WGS sequence"/>
</dbReference>
<organism evidence="9 10">
    <name type="scientific">Candidatus Geothrix skivensis</name>
    <dbReference type="NCBI Taxonomy" id="2954439"/>
    <lineage>
        <taxon>Bacteria</taxon>
        <taxon>Pseudomonadati</taxon>
        <taxon>Acidobacteriota</taxon>
        <taxon>Holophagae</taxon>
        <taxon>Holophagales</taxon>
        <taxon>Holophagaceae</taxon>
        <taxon>Geothrix</taxon>
    </lineage>
</organism>
<evidence type="ECO:0000256" key="8">
    <source>
        <dbReference type="SAM" id="MobiDB-lite"/>
    </source>
</evidence>
<keyword evidence="5 7" id="KW-0411">Iron-sulfur</keyword>
<dbReference type="GO" id="GO:0051537">
    <property type="term" value="F:2 iron, 2 sulfur cluster binding"/>
    <property type="evidence" value="ECO:0007669"/>
    <property type="project" value="UniProtKB-KW"/>
</dbReference>
<evidence type="ECO:0000256" key="2">
    <source>
        <dbReference type="ARBA" id="ARBA00022714"/>
    </source>
</evidence>
<comment type="cofactor">
    <cofactor evidence="7">
        <name>[2Fe-2S] cluster</name>
        <dbReference type="ChEBI" id="CHEBI:190135"/>
    </cofactor>
    <text evidence="7">Binds 1 [2Fe-2S] cluster.</text>
</comment>
<evidence type="ECO:0000256" key="6">
    <source>
        <dbReference type="ARBA" id="ARBA00034078"/>
    </source>
</evidence>
<comment type="similarity">
    <text evidence="1">Belongs to the complex I 24 kDa subunit family.</text>
</comment>
<feature type="binding site" evidence="7">
    <location>
        <position position="148"/>
    </location>
    <ligand>
        <name>[2Fe-2S] cluster</name>
        <dbReference type="ChEBI" id="CHEBI:190135"/>
    </ligand>
</feature>
<feature type="region of interest" description="Disordered" evidence="8">
    <location>
        <begin position="1"/>
        <end position="27"/>
    </location>
</feature>
<keyword evidence="2 7" id="KW-0001">2Fe-2S</keyword>
<dbReference type="PANTHER" id="PTHR10371">
    <property type="entry name" value="NADH DEHYDROGENASE UBIQUINONE FLAVOPROTEIN 2, MITOCHONDRIAL"/>
    <property type="match status" value="1"/>
</dbReference>
<dbReference type="InterPro" id="IPR041921">
    <property type="entry name" value="NuoE_N"/>
</dbReference>
<dbReference type="Gene3D" id="3.40.30.10">
    <property type="entry name" value="Glutaredoxin"/>
    <property type="match status" value="1"/>
</dbReference>
<dbReference type="EMBL" id="JADKIO010000008">
    <property type="protein sequence ID" value="MBK9797109.1"/>
    <property type="molecule type" value="Genomic_DNA"/>
</dbReference>
<reference evidence="9" key="1">
    <citation type="submission" date="2020-10" db="EMBL/GenBank/DDBJ databases">
        <title>Connecting structure to function with the recovery of over 1000 high-quality activated sludge metagenome-assembled genomes encoding full-length rRNA genes using long-read sequencing.</title>
        <authorList>
            <person name="Singleton C.M."/>
            <person name="Petriglieri F."/>
            <person name="Kristensen J.M."/>
            <person name="Kirkegaard R.H."/>
            <person name="Michaelsen T.Y."/>
            <person name="Andersen M.H."/>
            <person name="Karst S.M."/>
            <person name="Dueholm M.S."/>
            <person name="Nielsen P.H."/>
            <person name="Albertsen M."/>
        </authorList>
    </citation>
    <scope>NUCLEOTIDE SEQUENCE</scope>
    <source>
        <strain evidence="9">Skiv_18-Q3-R9-52_MAXAC.067</strain>
    </source>
</reference>
<dbReference type="InterPro" id="IPR036249">
    <property type="entry name" value="Thioredoxin-like_sf"/>
</dbReference>
<evidence type="ECO:0000256" key="4">
    <source>
        <dbReference type="ARBA" id="ARBA00023004"/>
    </source>
</evidence>
<comment type="cofactor">
    <cofactor evidence="6">
        <name>[2Fe-2S] cluster</name>
        <dbReference type="ChEBI" id="CHEBI:190135"/>
    </cofactor>
</comment>
<dbReference type="PANTHER" id="PTHR10371:SF3">
    <property type="entry name" value="NADH DEHYDROGENASE [UBIQUINONE] FLAVOPROTEIN 2, MITOCHONDRIAL"/>
    <property type="match status" value="1"/>
</dbReference>
<proteinExistence type="inferred from homology"/>
<keyword evidence="3 7" id="KW-0479">Metal-binding</keyword>